<dbReference type="RefSeq" id="WP_196288530.1">
    <property type="nucleotide sequence ID" value="NZ_JADQDP010000006.1"/>
</dbReference>
<comment type="caution">
    <text evidence="1">The sequence shown here is derived from an EMBL/GenBank/DDBJ whole genome shotgun (WGS) entry which is preliminary data.</text>
</comment>
<keyword evidence="2" id="KW-1185">Reference proteome</keyword>
<evidence type="ECO:0000313" key="1">
    <source>
        <dbReference type="EMBL" id="MBF9144178.1"/>
    </source>
</evidence>
<dbReference type="AlphaFoldDB" id="A0A931FLG6"/>
<accession>A0A931FLG6</accession>
<reference evidence="1 2" key="1">
    <citation type="submission" date="2020-11" db="EMBL/GenBank/DDBJ databases">
        <authorList>
            <person name="Kim M.K."/>
        </authorList>
    </citation>
    <scope>NUCLEOTIDE SEQUENCE [LARGE SCALE GENOMIC DNA]</scope>
    <source>
        <strain evidence="1 2">BT439</strain>
    </source>
</reference>
<organism evidence="1 2">
    <name type="scientific">Hymenobacter properus</name>
    <dbReference type="NCBI Taxonomy" id="2791026"/>
    <lineage>
        <taxon>Bacteria</taxon>
        <taxon>Pseudomonadati</taxon>
        <taxon>Bacteroidota</taxon>
        <taxon>Cytophagia</taxon>
        <taxon>Cytophagales</taxon>
        <taxon>Hymenobacteraceae</taxon>
        <taxon>Hymenobacter</taxon>
    </lineage>
</organism>
<evidence type="ECO:0000313" key="2">
    <source>
        <dbReference type="Proteomes" id="UP000645610"/>
    </source>
</evidence>
<dbReference type="Proteomes" id="UP000645610">
    <property type="component" value="Unassembled WGS sequence"/>
</dbReference>
<gene>
    <name evidence="1" type="ORF">I2I01_21230</name>
</gene>
<dbReference type="EMBL" id="JADQDP010000006">
    <property type="protein sequence ID" value="MBF9144178.1"/>
    <property type="molecule type" value="Genomic_DNA"/>
</dbReference>
<sequence length="265" mass="28541">MDKRNFLLFESGYTAGRFAHSTLDYRPKIDLLGGTSPPRIGQPVEHRFDGVLFGAAFEQEYHRTDLNRTTRVLAGLDLLAASDRLTIGDGRRANLALGALHPHLAFGLTTKNWQLSGGGGVLVGRVGYYGATRSGYVTSSTVVDTVTAVPTFQIRVGWRNWVLVENGYGTNGLFGLANPAWQTGIGTGFGPHSPVAILVGVTTPESADFKREESDFGYLRVETSPAASRWRASGFITFGSASYGRLGVQASYRLPLQATGPASRL</sequence>
<name>A0A931FLG6_9BACT</name>
<protein>
    <submittedName>
        <fullName evidence="1">Uncharacterized protein</fullName>
    </submittedName>
</protein>
<proteinExistence type="predicted"/>